<reference evidence="2" key="1">
    <citation type="journal article" date="2022" name="Mol. Ecol. Resour.">
        <title>The genomes of chicory, endive, great burdock and yacon provide insights into Asteraceae palaeo-polyploidization history and plant inulin production.</title>
        <authorList>
            <person name="Fan W."/>
            <person name="Wang S."/>
            <person name="Wang H."/>
            <person name="Wang A."/>
            <person name="Jiang F."/>
            <person name="Liu H."/>
            <person name="Zhao H."/>
            <person name="Xu D."/>
            <person name="Zhang Y."/>
        </authorList>
    </citation>
    <scope>NUCLEOTIDE SEQUENCE [LARGE SCALE GENOMIC DNA]</scope>
    <source>
        <strain evidence="2">cv. Niubang</strain>
    </source>
</reference>
<proteinExistence type="predicted"/>
<protein>
    <submittedName>
        <fullName evidence="1">Uncharacterized protein</fullName>
    </submittedName>
</protein>
<gene>
    <name evidence="1" type="ORF">L6452_02293</name>
</gene>
<organism evidence="1 2">
    <name type="scientific">Arctium lappa</name>
    <name type="common">Greater burdock</name>
    <name type="synonym">Lappa major</name>
    <dbReference type="NCBI Taxonomy" id="4217"/>
    <lineage>
        <taxon>Eukaryota</taxon>
        <taxon>Viridiplantae</taxon>
        <taxon>Streptophyta</taxon>
        <taxon>Embryophyta</taxon>
        <taxon>Tracheophyta</taxon>
        <taxon>Spermatophyta</taxon>
        <taxon>Magnoliopsida</taxon>
        <taxon>eudicotyledons</taxon>
        <taxon>Gunneridae</taxon>
        <taxon>Pentapetalae</taxon>
        <taxon>asterids</taxon>
        <taxon>campanulids</taxon>
        <taxon>Asterales</taxon>
        <taxon>Asteraceae</taxon>
        <taxon>Carduoideae</taxon>
        <taxon>Cardueae</taxon>
        <taxon>Arctiinae</taxon>
        <taxon>Arctium</taxon>
    </lineage>
</organism>
<dbReference type="EMBL" id="CM042047">
    <property type="protein sequence ID" value="KAI3771135.1"/>
    <property type="molecule type" value="Genomic_DNA"/>
</dbReference>
<dbReference type="Proteomes" id="UP001055879">
    <property type="component" value="Linkage Group LG01"/>
</dbReference>
<name>A0ACB9FJ08_ARCLA</name>
<keyword evidence="2" id="KW-1185">Reference proteome</keyword>
<reference evidence="1 2" key="2">
    <citation type="journal article" date="2022" name="Mol. Ecol. Resour.">
        <title>The genomes of chicory, endive, great burdock and yacon provide insights into Asteraceae paleo-polyploidization history and plant inulin production.</title>
        <authorList>
            <person name="Fan W."/>
            <person name="Wang S."/>
            <person name="Wang H."/>
            <person name="Wang A."/>
            <person name="Jiang F."/>
            <person name="Liu H."/>
            <person name="Zhao H."/>
            <person name="Xu D."/>
            <person name="Zhang Y."/>
        </authorList>
    </citation>
    <scope>NUCLEOTIDE SEQUENCE [LARGE SCALE GENOMIC DNA]</scope>
    <source>
        <strain evidence="2">cv. Niubang</strain>
    </source>
</reference>
<sequence>MPYTDEKGNLCLTNRECALSYMPEIPKIEAENEKLKSQNSKLRTEIDTLNVKLTKAEAQVSTYESKGKEWIKKVDERFKKEKAELEKIFNLKLSELSRKAESEKKELVHRCTKLSKQVYDFEKIVITERDIFDKETKNYEKKNTLLFKEISDKNQNLEKDFEAERKHFESVISELSEKLALASDTPVLSPYDGDASESVCSFQSVDSLHQKMVCKKQTVKSEVLKSNQIKPSCPFYVKSVDIYAYGFNDSKKEKMIWVVKGSPESVKYQKSIAEAELKKKNIT</sequence>
<evidence type="ECO:0000313" key="1">
    <source>
        <dbReference type="EMBL" id="KAI3771135.1"/>
    </source>
</evidence>
<comment type="caution">
    <text evidence="1">The sequence shown here is derived from an EMBL/GenBank/DDBJ whole genome shotgun (WGS) entry which is preliminary data.</text>
</comment>
<accession>A0ACB9FJ08</accession>
<evidence type="ECO:0000313" key="2">
    <source>
        <dbReference type="Proteomes" id="UP001055879"/>
    </source>
</evidence>